<gene>
    <name evidence="2" type="ORF">UABAM_00083</name>
</gene>
<keyword evidence="1" id="KW-0812">Transmembrane</keyword>
<reference evidence="2 3" key="1">
    <citation type="submission" date="2019-08" db="EMBL/GenBank/DDBJ databases">
        <title>Complete genome sequence of Candidatus Uab amorphum.</title>
        <authorList>
            <person name="Shiratori T."/>
            <person name="Suzuki S."/>
            <person name="Kakizawa Y."/>
            <person name="Ishida K."/>
        </authorList>
    </citation>
    <scope>NUCLEOTIDE SEQUENCE [LARGE SCALE GENOMIC DNA]</scope>
    <source>
        <strain evidence="2 3">SRT547</strain>
    </source>
</reference>
<dbReference type="Proteomes" id="UP000326354">
    <property type="component" value="Chromosome"/>
</dbReference>
<keyword evidence="1" id="KW-1133">Transmembrane helix</keyword>
<keyword evidence="3" id="KW-1185">Reference proteome</keyword>
<feature type="transmembrane region" description="Helical" evidence="1">
    <location>
        <begin position="12"/>
        <end position="36"/>
    </location>
</feature>
<evidence type="ECO:0000313" key="2">
    <source>
        <dbReference type="EMBL" id="BBM81744.1"/>
    </source>
</evidence>
<dbReference type="EMBL" id="AP019860">
    <property type="protein sequence ID" value="BBM81744.1"/>
    <property type="molecule type" value="Genomic_DNA"/>
</dbReference>
<dbReference type="KEGG" id="uam:UABAM_00083"/>
<dbReference type="AlphaFoldDB" id="A0A5S9IHH0"/>
<accession>A0A5S9IHH0</accession>
<name>A0A5S9IHH0_UABAM</name>
<proteinExistence type="predicted"/>
<organism evidence="2 3">
    <name type="scientific">Uabimicrobium amorphum</name>
    <dbReference type="NCBI Taxonomy" id="2596890"/>
    <lineage>
        <taxon>Bacteria</taxon>
        <taxon>Pseudomonadati</taxon>
        <taxon>Planctomycetota</taxon>
        <taxon>Candidatus Uabimicrobiia</taxon>
        <taxon>Candidatus Uabimicrobiales</taxon>
        <taxon>Candidatus Uabimicrobiaceae</taxon>
        <taxon>Candidatus Uabimicrobium</taxon>
    </lineage>
</organism>
<protein>
    <submittedName>
        <fullName evidence="2">Uncharacterized protein</fullName>
    </submittedName>
</protein>
<dbReference type="RefSeq" id="WP_151966012.1">
    <property type="nucleotide sequence ID" value="NZ_AP019860.1"/>
</dbReference>
<sequence length="595" mass="69304">MEDVKKKRWKKFLIYIVVFLLSLLGVSFVLFCTLIANPFEGVYEQNLASLVPVESDSITYIHDAKQLWNDIQQTFPMETLEKTMAFRQFLRTREYKQLNRLWKDLLKQQKQAGFEFLHEEYLWKIVKGEMATSMRLRDNKPQFLGIIRIDFLVRIAEGAAPYFVSEEMAKKHHVDLNSTIKKVRLDTKNNLFFAMQNDVLFVSNDENYLQESWRLATSKSSSILSKSKTLKNRVEKKNFPILMYVQDEVLKKHINQFARQLRPLVEVKSLGGTLLSLKLQPHITIQGITELDSVSSYHQKLYQISAQQFAGKMLPKKTNLKVQIPISIDVWWYIYQQIPRQMRRELDRSISILNKSHKTTKFIEEYIFKHIDKQIIVVSAPIDYVKQDIDVLDPYPSVCFIVPSPTASDFYNYLKEMLEREVAKTKGKVKVAEEKYGNHTFLRIDIGGFDITGGAIQPVLTTFGNNVVFSSHASFLRDLVDVQDKIAPTWHESSLYKFDKSAQLLSPTIKVDIAGKGVIKYIEDFQELWAEEIALTLFNRNPRGQKMEHIKARLLRGWRRNLNYAKSFDVQAVVEIEPSPDEILWNVACDIDFIY</sequence>
<keyword evidence="1" id="KW-0472">Membrane</keyword>
<evidence type="ECO:0000256" key="1">
    <source>
        <dbReference type="SAM" id="Phobius"/>
    </source>
</evidence>
<evidence type="ECO:0000313" key="3">
    <source>
        <dbReference type="Proteomes" id="UP000326354"/>
    </source>
</evidence>